<dbReference type="Gene3D" id="3.30.920.30">
    <property type="entry name" value="Hypothetical protein"/>
    <property type="match status" value="1"/>
</dbReference>
<evidence type="ECO:0000256" key="7">
    <source>
        <dbReference type="ARBA" id="ARBA00023016"/>
    </source>
</evidence>
<dbReference type="EMBL" id="WHYR01000007">
    <property type="protein sequence ID" value="MQL51454.1"/>
    <property type="molecule type" value="Genomic_DNA"/>
</dbReference>
<keyword evidence="9" id="KW-1185">Reference proteome</keyword>
<dbReference type="RefSeq" id="WP_341473745.1">
    <property type="nucleotide sequence ID" value="NZ_WHYR01000007.1"/>
</dbReference>
<dbReference type="InterPro" id="IPR012933">
    <property type="entry name" value="HicA_mRNA_interferase"/>
</dbReference>
<comment type="similarity">
    <text evidence="1">Belongs to the HicA mRNA interferase family.</text>
</comment>
<proteinExistence type="inferred from homology"/>
<keyword evidence="2" id="KW-1277">Toxin-antitoxin system</keyword>
<dbReference type="SUPFAM" id="SSF54786">
    <property type="entry name" value="YcfA/nrd intein domain"/>
    <property type="match status" value="1"/>
</dbReference>
<dbReference type="GO" id="GO:0003729">
    <property type="term" value="F:mRNA binding"/>
    <property type="evidence" value="ECO:0007669"/>
    <property type="project" value="InterPro"/>
</dbReference>
<gene>
    <name evidence="8" type="ORF">GFC01_04085</name>
</gene>
<dbReference type="Proteomes" id="UP000441717">
    <property type="component" value="Unassembled WGS sequence"/>
</dbReference>
<evidence type="ECO:0000256" key="2">
    <source>
        <dbReference type="ARBA" id="ARBA00022649"/>
    </source>
</evidence>
<keyword evidence="5" id="KW-0378">Hydrolase</keyword>
<evidence type="ECO:0000256" key="6">
    <source>
        <dbReference type="ARBA" id="ARBA00022884"/>
    </source>
</evidence>
<evidence type="ECO:0000256" key="4">
    <source>
        <dbReference type="ARBA" id="ARBA00022759"/>
    </source>
</evidence>
<organism evidence="8 9">
    <name type="scientific">Desulfofundulus thermobenzoicus</name>
    <dbReference type="NCBI Taxonomy" id="29376"/>
    <lineage>
        <taxon>Bacteria</taxon>
        <taxon>Bacillati</taxon>
        <taxon>Bacillota</taxon>
        <taxon>Clostridia</taxon>
        <taxon>Eubacteriales</taxon>
        <taxon>Peptococcaceae</taxon>
        <taxon>Desulfofundulus</taxon>
    </lineage>
</organism>
<evidence type="ECO:0000256" key="3">
    <source>
        <dbReference type="ARBA" id="ARBA00022722"/>
    </source>
</evidence>
<name>A0A6N7IND8_9FIRM</name>
<keyword evidence="7" id="KW-0346">Stress response</keyword>
<keyword evidence="3" id="KW-0540">Nuclease</keyword>
<protein>
    <submittedName>
        <fullName evidence="8">Addiction module toxin, HicA family</fullName>
    </submittedName>
</protein>
<evidence type="ECO:0000313" key="8">
    <source>
        <dbReference type="EMBL" id="MQL51454.1"/>
    </source>
</evidence>
<reference evidence="8 9" key="1">
    <citation type="submission" date="2019-10" db="EMBL/GenBank/DDBJ databases">
        <title>Comparative genomics of sulfur disproportionating microorganisms.</title>
        <authorList>
            <person name="Ward L.M."/>
            <person name="Bertran E."/>
            <person name="Johnston D."/>
        </authorList>
    </citation>
    <scope>NUCLEOTIDE SEQUENCE [LARGE SCALE GENOMIC DNA]</scope>
    <source>
        <strain evidence="8 9">DSM 14055</strain>
    </source>
</reference>
<evidence type="ECO:0000313" key="9">
    <source>
        <dbReference type="Proteomes" id="UP000441717"/>
    </source>
</evidence>
<keyword evidence="6" id="KW-0694">RNA-binding</keyword>
<evidence type="ECO:0000256" key="5">
    <source>
        <dbReference type="ARBA" id="ARBA00022801"/>
    </source>
</evidence>
<dbReference type="GO" id="GO:0004519">
    <property type="term" value="F:endonuclease activity"/>
    <property type="evidence" value="ECO:0007669"/>
    <property type="project" value="UniProtKB-KW"/>
</dbReference>
<keyword evidence="4" id="KW-0255">Endonuclease</keyword>
<dbReference type="InterPro" id="IPR038570">
    <property type="entry name" value="HicA_sf"/>
</dbReference>
<dbReference type="Pfam" id="PF07927">
    <property type="entry name" value="HicA_toxin"/>
    <property type="match status" value="1"/>
</dbReference>
<dbReference type="GO" id="GO:0016787">
    <property type="term" value="F:hydrolase activity"/>
    <property type="evidence" value="ECO:0007669"/>
    <property type="project" value="UniProtKB-KW"/>
</dbReference>
<comment type="caution">
    <text evidence="8">The sequence shown here is derived from an EMBL/GenBank/DDBJ whole genome shotgun (WGS) entry which is preliminary data.</text>
</comment>
<dbReference type="AlphaFoldDB" id="A0A6N7IND8"/>
<sequence length="72" mass="8346">MAKITSISWQELVRRLKNFGFSGPYSGGKHPYMIKENLVLVIPNPHRKEISADLLLRILKRAGISREQWLKD</sequence>
<accession>A0A6N7IND8</accession>
<evidence type="ECO:0000256" key="1">
    <source>
        <dbReference type="ARBA" id="ARBA00006620"/>
    </source>
</evidence>